<dbReference type="InterPro" id="IPR000701">
    <property type="entry name" value="SuccDH_FuR_B_TM-su"/>
</dbReference>
<dbReference type="KEGG" id="upl:DSM104440_01707"/>
<keyword evidence="9 12" id="KW-0408">Iron</keyword>
<dbReference type="FunCoup" id="A0A6M4H6C8">
    <property type="interactions" value="157"/>
</dbReference>
<feature type="transmembrane region" description="Helical" evidence="13">
    <location>
        <begin position="71"/>
        <end position="92"/>
    </location>
</feature>
<dbReference type="Pfam" id="PF01127">
    <property type="entry name" value="Sdh_cyt"/>
    <property type="match status" value="1"/>
</dbReference>
<evidence type="ECO:0000256" key="3">
    <source>
        <dbReference type="ARBA" id="ARBA00007244"/>
    </source>
</evidence>
<evidence type="ECO:0000256" key="11">
    <source>
        <dbReference type="ARBA" id="ARBA00025912"/>
    </source>
</evidence>
<feature type="binding site" description="axial binding residue" evidence="12">
    <location>
        <position position="83"/>
    </location>
    <ligand>
        <name>heme</name>
        <dbReference type="ChEBI" id="CHEBI:30413"/>
        <note>ligand shared with second transmembrane subunit</note>
    </ligand>
    <ligandPart>
        <name>Fe</name>
        <dbReference type="ChEBI" id="CHEBI:18248"/>
    </ligandPart>
</feature>
<evidence type="ECO:0000256" key="5">
    <source>
        <dbReference type="ARBA" id="ARBA00022617"/>
    </source>
</evidence>
<evidence type="ECO:0000256" key="13">
    <source>
        <dbReference type="SAM" id="Phobius"/>
    </source>
</evidence>
<dbReference type="RefSeq" id="WP_171161692.1">
    <property type="nucleotide sequence ID" value="NZ_CP053073.1"/>
</dbReference>
<evidence type="ECO:0000256" key="7">
    <source>
        <dbReference type="ARBA" id="ARBA00022723"/>
    </source>
</evidence>
<keyword evidence="5 12" id="KW-0349">Heme</keyword>
<dbReference type="NCBIfam" id="TIGR02970">
    <property type="entry name" value="succ_dehyd_cytB"/>
    <property type="match status" value="1"/>
</dbReference>
<dbReference type="GO" id="GO:0046872">
    <property type="term" value="F:metal ion binding"/>
    <property type="evidence" value="ECO:0007669"/>
    <property type="project" value="UniProtKB-KW"/>
</dbReference>
<dbReference type="CDD" id="cd03499">
    <property type="entry name" value="SQR_TypeC_SdhC"/>
    <property type="match status" value="1"/>
</dbReference>
<evidence type="ECO:0000256" key="2">
    <source>
        <dbReference type="ARBA" id="ARBA00004370"/>
    </source>
</evidence>
<feature type="transmembrane region" description="Helical" evidence="13">
    <location>
        <begin position="104"/>
        <end position="126"/>
    </location>
</feature>
<evidence type="ECO:0000313" key="15">
    <source>
        <dbReference type="Proteomes" id="UP000503096"/>
    </source>
</evidence>
<evidence type="ECO:0000256" key="10">
    <source>
        <dbReference type="ARBA" id="ARBA00023136"/>
    </source>
</evidence>
<dbReference type="EMBL" id="CP053073">
    <property type="protein sequence ID" value="QJR14892.1"/>
    <property type="molecule type" value="Genomic_DNA"/>
</dbReference>
<evidence type="ECO:0000256" key="1">
    <source>
        <dbReference type="ARBA" id="ARBA00004050"/>
    </source>
</evidence>
<dbReference type="Gene3D" id="1.20.1300.10">
    <property type="entry name" value="Fumarate reductase/succinate dehydrogenase, transmembrane subunit"/>
    <property type="match status" value="1"/>
</dbReference>
<comment type="subunit">
    <text evidence="11">Part of an enzyme complex containing four subunits: a flavoprotein, an iron-sulfur protein, plus two membrane-anchoring proteins, SdhC and SdhD. The complex can form homotrimers.</text>
</comment>
<dbReference type="GO" id="GO:0016020">
    <property type="term" value="C:membrane"/>
    <property type="evidence" value="ECO:0007669"/>
    <property type="project" value="UniProtKB-SubCell"/>
</dbReference>
<dbReference type="GO" id="GO:0009055">
    <property type="term" value="F:electron transfer activity"/>
    <property type="evidence" value="ECO:0007669"/>
    <property type="project" value="InterPro"/>
</dbReference>
<evidence type="ECO:0000256" key="4">
    <source>
        <dbReference type="ARBA" id="ARBA00020076"/>
    </source>
</evidence>
<evidence type="ECO:0000256" key="6">
    <source>
        <dbReference type="ARBA" id="ARBA00022692"/>
    </source>
</evidence>
<evidence type="ECO:0000256" key="8">
    <source>
        <dbReference type="ARBA" id="ARBA00022989"/>
    </source>
</evidence>
<comment type="function">
    <text evidence="1">Membrane-anchoring subunit of succinate dehydrogenase (SDH).</text>
</comment>
<comment type="cofactor">
    <cofactor evidence="12">
        <name>heme</name>
        <dbReference type="ChEBI" id="CHEBI:30413"/>
    </cofactor>
    <text evidence="12">The heme is bound between the two transmembrane subunits.</text>
</comment>
<organism evidence="14 15">
    <name type="scientific">Usitatibacter palustris</name>
    <dbReference type="NCBI Taxonomy" id="2732487"/>
    <lineage>
        <taxon>Bacteria</taxon>
        <taxon>Pseudomonadati</taxon>
        <taxon>Pseudomonadota</taxon>
        <taxon>Betaproteobacteria</taxon>
        <taxon>Nitrosomonadales</taxon>
        <taxon>Usitatibacteraceae</taxon>
        <taxon>Usitatibacter</taxon>
    </lineage>
</organism>
<evidence type="ECO:0000256" key="12">
    <source>
        <dbReference type="PIRSR" id="PIRSR000178-1"/>
    </source>
</evidence>
<proteinExistence type="inferred from homology"/>
<comment type="subcellular location">
    <subcellularLocation>
        <location evidence="2">Membrane</location>
    </subcellularLocation>
</comment>
<dbReference type="GO" id="GO:0006099">
    <property type="term" value="P:tricarboxylic acid cycle"/>
    <property type="evidence" value="ECO:0007669"/>
    <property type="project" value="InterPro"/>
</dbReference>
<sequence>MTSAPRPRPKYYDLNLLHLPPAGLVSIFHRVTGGLLFLGIPVLLYTLQLALSSEAGFETVRACLTSPLMKVVLLGITWLYAHHFFAGIRYLLLDFHIGIEKRPSGISARVVLALGVIATLVVAGMIW</sequence>
<dbReference type="Proteomes" id="UP000503096">
    <property type="component" value="Chromosome"/>
</dbReference>
<gene>
    <name evidence="14" type="primary">sdhC</name>
    <name evidence="14" type="ORF">DSM104440_01707</name>
</gene>
<evidence type="ECO:0000313" key="14">
    <source>
        <dbReference type="EMBL" id="QJR14892.1"/>
    </source>
</evidence>
<keyword evidence="15" id="KW-1185">Reference proteome</keyword>
<reference evidence="14 15" key="1">
    <citation type="submission" date="2020-04" db="EMBL/GenBank/DDBJ databases">
        <title>Usitatibacter rugosus gen. nov., sp. nov. and Usitatibacter palustris sp. nov., novel members of Usitatibacteraceae fam. nov. within the order Nitrosomonadales isolated from soil.</title>
        <authorList>
            <person name="Huber K.J."/>
            <person name="Neumann-Schaal M."/>
            <person name="Geppert A."/>
            <person name="Luckner M."/>
            <person name="Wanner G."/>
            <person name="Overmann J."/>
        </authorList>
    </citation>
    <scope>NUCLEOTIDE SEQUENCE [LARGE SCALE GENOMIC DNA]</scope>
    <source>
        <strain evidence="14 15">Swamp67</strain>
    </source>
</reference>
<dbReference type="InParanoid" id="A0A6M4H6C8"/>
<dbReference type="AlphaFoldDB" id="A0A6M4H6C8"/>
<dbReference type="SUPFAM" id="SSF81343">
    <property type="entry name" value="Fumarate reductase respiratory complex transmembrane subunits"/>
    <property type="match status" value="1"/>
</dbReference>
<protein>
    <recommendedName>
        <fullName evidence="4">Succinate dehydrogenase cytochrome b556 subunit</fullName>
    </recommendedName>
</protein>
<dbReference type="PIRSF" id="PIRSF000178">
    <property type="entry name" value="SDH_cyt_b560"/>
    <property type="match status" value="1"/>
</dbReference>
<dbReference type="InterPro" id="IPR014314">
    <property type="entry name" value="Succ_DH_cytb556"/>
</dbReference>
<keyword evidence="8 13" id="KW-1133">Transmembrane helix</keyword>
<keyword evidence="7 12" id="KW-0479">Metal-binding</keyword>
<accession>A0A6M4H6C8</accession>
<evidence type="ECO:0000256" key="9">
    <source>
        <dbReference type="ARBA" id="ARBA00023004"/>
    </source>
</evidence>
<feature type="transmembrane region" description="Helical" evidence="13">
    <location>
        <begin position="31"/>
        <end position="51"/>
    </location>
</feature>
<comment type="similarity">
    <text evidence="3">Belongs to the cytochrome b560 family.</text>
</comment>
<keyword evidence="6 13" id="KW-0812">Transmembrane</keyword>
<keyword evidence="10 13" id="KW-0472">Membrane</keyword>
<dbReference type="InterPro" id="IPR034804">
    <property type="entry name" value="SQR/QFR_C/D"/>
</dbReference>
<name>A0A6M4H6C8_9PROT</name>